<proteinExistence type="predicted"/>
<dbReference type="PANTHER" id="PTHR21340:SF0">
    <property type="entry name" value="BIS(5'-NUCLEOSYL)-TETRAPHOSPHATASE [ASYMMETRICAL]"/>
    <property type="match status" value="1"/>
</dbReference>
<dbReference type="GO" id="GO:0004081">
    <property type="term" value="F:bis(5'-nucleosyl)-tetraphosphatase (asymmetrical) activity"/>
    <property type="evidence" value="ECO:0007669"/>
    <property type="project" value="TreeGrafter"/>
</dbReference>
<dbReference type="OrthoDB" id="4287477at2"/>
<dbReference type="InterPro" id="IPR015797">
    <property type="entry name" value="NUDIX_hydrolase-like_dom_sf"/>
</dbReference>
<dbReference type="GO" id="GO:0006754">
    <property type="term" value="P:ATP biosynthetic process"/>
    <property type="evidence" value="ECO:0007669"/>
    <property type="project" value="TreeGrafter"/>
</dbReference>
<dbReference type="Pfam" id="PF00293">
    <property type="entry name" value="NUDIX"/>
    <property type="match status" value="1"/>
</dbReference>
<dbReference type="Pfam" id="PF00300">
    <property type="entry name" value="His_Phos_1"/>
    <property type="match status" value="1"/>
</dbReference>
<organism evidence="3 4">
    <name type="scientific">Actinomadura craniellae</name>
    <dbReference type="NCBI Taxonomy" id="2231787"/>
    <lineage>
        <taxon>Bacteria</taxon>
        <taxon>Bacillati</taxon>
        <taxon>Actinomycetota</taxon>
        <taxon>Actinomycetes</taxon>
        <taxon>Streptosporangiales</taxon>
        <taxon>Thermomonosporaceae</taxon>
        <taxon>Actinomadura</taxon>
    </lineage>
</organism>
<dbReference type="SUPFAM" id="SSF55811">
    <property type="entry name" value="Nudix"/>
    <property type="match status" value="1"/>
</dbReference>
<accession>A0A365GWX8</accession>
<keyword evidence="1 3" id="KW-0378">Hydrolase</keyword>
<dbReference type="SUPFAM" id="SSF53254">
    <property type="entry name" value="Phosphoglycerate mutase-like"/>
    <property type="match status" value="1"/>
</dbReference>
<dbReference type="AlphaFoldDB" id="A0A365GWX8"/>
<dbReference type="InterPro" id="IPR020084">
    <property type="entry name" value="NUDIX_hydrolase_CS"/>
</dbReference>
<dbReference type="InterPro" id="IPR029033">
    <property type="entry name" value="His_PPase_superfam"/>
</dbReference>
<protein>
    <submittedName>
        <fullName evidence="3">NUDIX hydrolase</fullName>
    </submittedName>
</protein>
<dbReference type="InterPro" id="IPR000086">
    <property type="entry name" value="NUDIX_hydrolase_dom"/>
</dbReference>
<dbReference type="Gene3D" id="3.40.50.1240">
    <property type="entry name" value="Phosphoglycerate mutase-like"/>
    <property type="match status" value="1"/>
</dbReference>
<dbReference type="InterPro" id="IPR051325">
    <property type="entry name" value="Nudix_hydrolase_domain"/>
</dbReference>
<dbReference type="Proteomes" id="UP000251891">
    <property type="component" value="Unassembled WGS sequence"/>
</dbReference>
<dbReference type="GO" id="GO:0006167">
    <property type="term" value="P:AMP biosynthetic process"/>
    <property type="evidence" value="ECO:0007669"/>
    <property type="project" value="TreeGrafter"/>
</dbReference>
<dbReference type="PROSITE" id="PS51462">
    <property type="entry name" value="NUDIX"/>
    <property type="match status" value="1"/>
</dbReference>
<evidence type="ECO:0000259" key="2">
    <source>
        <dbReference type="PROSITE" id="PS51462"/>
    </source>
</evidence>
<dbReference type="PANTHER" id="PTHR21340">
    <property type="entry name" value="DIADENOSINE 5,5-P1,P4-TETRAPHOSPHATE PYROPHOSPHOHYDROLASE MUTT"/>
    <property type="match status" value="1"/>
</dbReference>
<dbReference type="CDD" id="cd03673">
    <property type="entry name" value="NUDIX_Ap6A_hydrolase"/>
    <property type="match status" value="1"/>
</dbReference>
<sequence length="297" mass="32036">MAEARPPIHAAGAVLWRPGSAGPEVALVHRPKYDDWTFPKGKLKDGEHVLRAAVREVAEETGLTPLLGRRLPRSSYMKDGRPKQVDYWAATVAAGNGFVPNDEVDRIIWSAPAEAEQLLSYPRDVDLLREFAAGPALTRPVVILRHGSAGDKGRWREHDALRPLDSPGRAEALALADLLAGYGPVRLVASATARCTETLLPYAQRARVSVVTDLAFTVGHTDAATARSRLAGLLDDGVSTVVCTHGELVGELVAELCDRLGEKRPDDPSLRKGGFWVAHLAAEDPALAALERHTARP</sequence>
<reference evidence="3 4" key="1">
    <citation type="submission" date="2018-06" db="EMBL/GenBank/DDBJ databases">
        <title>Actinomadura craniellae sp. nov. isolated from marine sponge Craniella sp.</title>
        <authorList>
            <person name="Li L."/>
            <person name="Xu Q.H."/>
            <person name="Lin H.W."/>
            <person name="Lu Y.H."/>
        </authorList>
    </citation>
    <scope>NUCLEOTIDE SEQUENCE [LARGE SCALE GENOMIC DNA]</scope>
    <source>
        <strain evidence="3 4">LHW63021</strain>
    </source>
</reference>
<evidence type="ECO:0000313" key="3">
    <source>
        <dbReference type="EMBL" id="RAY11268.1"/>
    </source>
</evidence>
<dbReference type="Gene3D" id="3.90.79.10">
    <property type="entry name" value="Nucleoside Triphosphate Pyrophosphohydrolase"/>
    <property type="match status" value="1"/>
</dbReference>
<feature type="domain" description="Nudix hydrolase" evidence="2">
    <location>
        <begin position="6"/>
        <end position="132"/>
    </location>
</feature>
<gene>
    <name evidence="3" type="ORF">DPM19_31450</name>
</gene>
<dbReference type="InterPro" id="IPR013078">
    <property type="entry name" value="His_Pase_superF_clade-1"/>
</dbReference>
<name>A0A365GWX8_9ACTN</name>
<dbReference type="PROSITE" id="PS00893">
    <property type="entry name" value="NUDIX_BOX"/>
    <property type="match status" value="1"/>
</dbReference>
<keyword evidence="4" id="KW-1185">Reference proteome</keyword>
<dbReference type="EMBL" id="QLYX01000020">
    <property type="protein sequence ID" value="RAY11268.1"/>
    <property type="molecule type" value="Genomic_DNA"/>
</dbReference>
<comment type="caution">
    <text evidence="3">The sequence shown here is derived from an EMBL/GenBank/DDBJ whole genome shotgun (WGS) entry which is preliminary data.</text>
</comment>
<evidence type="ECO:0000256" key="1">
    <source>
        <dbReference type="ARBA" id="ARBA00022801"/>
    </source>
</evidence>
<dbReference type="RefSeq" id="WP_111871724.1">
    <property type="nucleotide sequence ID" value="NZ_QLYX01000020.1"/>
</dbReference>
<evidence type="ECO:0000313" key="4">
    <source>
        <dbReference type="Proteomes" id="UP000251891"/>
    </source>
</evidence>
<dbReference type="SMART" id="SM00855">
    <property type="entry name" value="PGAM"/>
    <property type="match status" value="1"/>
</dbReference>